<accession>A0A1P8F861</accession>
<feature type="domain" description="N-acetyltransferase" evidence="1">
    <location>
        <begin position="29"/>
        <end position="176"/>
    </location>
</feature>
<evidence type="ECO:0000313" key="2">
    <source>
        <dbReference type="EMBL" id="APV44647.1"/>
    </source>
</evidence>
<dbReference type="Proteomes" id="UP000185934">
    <property type="component" value="Chromosome"/>
</dbReference>
<dbReference type="KEGG" id="dfo:Dform_01321"/>
<dbReference type="InterPro" id="IPR000182">
    <property type="entry name" value="GNAT_dom"/>
</dbReference>
<dbReference type="GO" id="GO:0046353">
    <property type="term" value="F:aminoglycoside 3-N-acetyltransferase activity"/>
    <property type="evidence" value="ECO:0007669"/>
    <property type="project" value="UniProtKB-EC"/>
</dbReference>
<dbReference type="AlphaFoldDB" id="A0A1P8F861"/>
<proteinExistence type="predicted"/>
<name>A0A1P8F861_9CHLR</name>
<protein>
    <submittedName>
        <fullName evidence="2">Aminoglycoside 3-N-acetyltransferase I</fullName>
        <ecNumber evidence="2">2.3.1.60</ecNumber>
    </submittedName>
</protein>
<dbReference type="CDD" id="cd04301">
    <property type="entry name" value="NAT_SF"/>
    <property type="match status" value="1"/>
</dbReference>
<dbReference type="EMBL" id="CP018258">
    <property type="protein sequence ID" value="APV44647.1"/>
    <property type="molecule type" value="Genomic_DNA"/>
</dbReference>
<dbReference type="PANTHER" id="PTHR43072">
    <property type="entry name" value="N-ACETYLTRANSFERASE"/>
    <property type="match status" value="1"/>
</dbReference>
<reference evidence="3" key="1">
    <citation type="submission" date="2016-11" db="EMBL/GenBank/DDBJ databases">
        <title>Dehalogenimonas formicexedens sp. nov., a chlorinated alkane respiring bacterium isolated from contaminated groundwater.</title>
        <authorList>
            <person name="Key T.A."/>
            <person name="Bowman K.S."/>
            <person name="Lee I."/>
            <person name="Chun J."/>
            <person name="Albuquerque L."/>
            <person name="da Costa M.S."/>
            <person name="Rainey F.A."/>
            <person name="Moe W.M."/>
        </authorList>
    </citation>
    <scope>NUCLEOTIDE SEQUENCE [LARGE SCALE GENOMIC DNA]</scope>
    <source>
        <strain evidence="3">NSZ-14</strain>
    </source>
</reference>
<dbReference type="Gene3D" id="3.40.630.30">
    <property type="match status" value="1"/>
</dbReference>
<gene>
    <name evidence="2" type="primary">aac3-I</name>
    <name evidence="2" type="ORF">Dform_01321</name>
</gene>
<dbReference type="STRING" id="1839801.Dform_01321"/>
<keyword evidence="3" id="KW-1185">Reference proteome</keyword>
<evidence type="ECO:0000313" key="3">
    <source>
        <dbReference type="Proteomes" id="UP000185934"/>
    </source>
</evidence>
<sequence>MFQGGTQGFYDHMVFLVGNVKTEARRLKYTYRRLTGLDLPEMNALLKVFGEAFKEPATYQGNAPSEAYLKNLLDKTEFIVLVAFIGEEVIGGLAAYVLEKFEQERKEIYIYDLAVAERHRRRGVAKSLITKLKSIGRATGAYIIFVQADKMDTAAIRLYESLGEGEEVLNFDIPMT</sequence>
<organism evidence="2 3">
    <name type="scientific">Dehalogenimonas formicexedens</name>
    <dbReference type="NCBI Taxonomy" id="1839801"/>
    <lineage>
        <taxon>Bacteria</taxon>
        <taxon>Bacillati</taxon>
        <taxon>Chloroflexota</taxon>
        <taxon>Dehalococcoidia</taxon>
        <taxon>Dehalococcoidales</taxon>
        <taxon>Dehalococcoidaceae</taxon>
        <taxon>Dehalogenimonas</taxon>
    </lineage>
</organism>
<dbReference type="NCBIfam" id="NF033083">
    <property type="entry name" value="AAC_3_I"/>
    <property type="match status" value="1"/>
</dbReference>
<keyword evidence="2" id="KW-0012">Acyltransferase</keyword>
<dbReference type="SUPFAM" id="SSF55729">
    <property type="entry name" value="Acyl-CoA N-acyltransferases (Nat)"/>
    <property type="match status" value="1"/>
</dbReference>
<dbReference type="Pfam" id="PF00583">
    <property type="entry name" value="Acetyltransf_1"/>
    <property type="match status" value="1"/>
</dbReference>
<evidence type="ECO:0000259" key="1">
    <source>
        <dbReference type="PROSITE" id="PS51186"/>
    </source>
</evidence>
<keyword evidence="2" id="KW-0808">Transferase</keyword>
<dbReference type="EC" id="2.3.1.60" evidence="2"/>
<dbReference type="PROSITE" id="PS51186">
    <property type="entry name" value="GNAT"/>
    <property type="match status" value="1"/>
</dbReference>
<dbReference type="InterPro" id="IPR016181">
    <property type="entry name" value="Acyl_CoA_acyltransferase"/>
</dbReference>